<evidence type="ECO:0000313" key="1">
    <source>
        <dbReference type="EMBL" id="KAI5077781.1"/>
    </source>
</evidence>
<name>A0A9D4V1M5_ADICA</name>
<gene>
    <name evidence="1" type="ORF">GOP47_0007605</name>
</gene>
<dbReference type="Proteomes" id="UP000886520">
    <property type="component" value="Chromosome 7"/>
</dbReference>
<dbReference type="OrthoDB" id="10538964at2759"/>
<organism evidence="1 2">
    <name type="scientific">Adiantum capillus-veneris</name>
    <name type="common">Maidenhair fern</name>
    <dbReference type="NCBI Taxonomy" id="13818"/>
    <lineage>
        <taxon>Eukaryota</taxon>
        <taxon>Viridiplantae</taxon>
        <taxon>Streptophyta</taxon>
        <taxon>Embryophyta</taxon>
        <taxon>Tracheophyta</taxon>
        <taxon>Polypodiopsida</taxon>
        <taxon>Polypodiidae</taxon>
        <taxon>Polypodiales</taxon>
        <taxon>Pteridineae</taxon>
        <taxon>Pteridaceae</taxon>
        <taxon>Vittarioideae</taxon>
        <taxon>Adiantum</taxon>
    </lineage>
</organism>
<protein>
    <submittedName>
        <fullName evidence="1">Uncharacterized protein</fullName>
    </submittedName>
</protein>
<reference evidence="1" key="1">
    <citation type="submission" date="2021-01" db="EMBL/GenBank/DDBJ databases">
        <title>Adiantum capillus-veneris genome.</title>
        <authorList>
            <person name="Fang Y."/>
            <person name="Liao Q."/>
        </authorList>
    </citation>
    <scope>NUCLEOTIDE SEQUENCE</scope>
    <source>
        <strain evidence="1">H3</strain>
        <tissue evidence="1">Leaf</tissue>
    </source>
</reference>
<evidence type="ECO:0000313" key="2">
    <source>
        <dbReference type="Proteomes" id="UP000886520"/>
    </source>
</evidence>
<sequence>MLLLLLPPSLACVLLQLMSNSLKRFHATCHGMATTKILKKSIPCTNEVEGKPWSNKMEARMESDKESKGKDSYMMMKDYSCPWWTPDPSTGFWSAEDCPPLPRSNLNSLDIQIWVRSEEAA</sequence>
<dbReference type="AlphaFoldDB" id="A0A9D4V1M5"/>
<dbReference type="EMBL" id="JABFUD020000007">
    <property type="protein sequence ID" value="KAI5077781.1"/>
    <property type="molecule type" value="Genomic_DNA"/>
</dbReference>
<comment type="caution">
    <text evidence="1">The sequence shown here is derived from an EMBL/GenBank/DDBJ whole genome shotgun (WGS) entry which is preliminary data.</text>
</comment>
<proteinExistence type="predicted"/>
<keyword evidence="2" id="KW-1185">Reference proteome</keyword>
<accession>A0A9D4V1M5</accession>